<evidence type="ECO:0000313" key="9">
    <source>
        <dbReference type="Proteomes" id="UP000523161"/>
    </source>
</evidence>
<dbReference type="PROSITE" id="PS51318">
    <property type="entry name" value="TAT"/>
    <property type="match status" value="1"/>
</dbReference>
<dbReference type="SUPFAM" id="SSF111369">
    <property type="entry name" value="HlyD-like secretion proteins"/>
    <property type="match status" value="1"/>
</dbReference>
<comment type="similarity">
    <text evidence="2">Belongs to the membrane fusion protein (MFP) (TC 8.A.1) family.</text>
</comment>
<keyword evidence="3" id="KW-0732">Signal</keyword>
<dbReference type="FunFam" id="2.40.420.20:FF:000001">
    <property type="entry name" value="Efflux RND transporter periplasmic adaptor subunit"/>
    <property type="match status" value="1"/>
</dbReference>
<feature type="domain" description="Multidrug resistance protein MdtA-like beta-barrel" evidence="6">
    <location>
        <begin position="236"/>
        <end position="298"/>
    </location>
</feature>
<dbReference type="Pfam" id="PF25944">
    <property type="entry name" value="Beta-barrel_RND"/>
    <property type="match status" value="1"/>
</dbReference>
<dbReference type="PANTHER" id="PTHR30158">
    <property type="entry name" value="ACRA/E-RELATED COMPONENT OF DRUG EFFLUX TRANSPORTER"/>
    <property type="match status" value="1"/>
</dbReference>
<dbReference type="GO" id="GO:0005886">
    <property type="term" value="C:plasma membrane"/>
    <property type="evidence" value="ECO:0007669"/>
    <property type="project" value="UniProtKB-SubCell"/>
</dbReference>
<dbReference type="InterPro" id="IPR006143">
    <property type="entry name" value="RND_pump_MFP"/>
</dbReference>
<feature type="signal peptide" evidence="3">
    <location>
        <begin position="1"/>
        <end position="28"/>
    </location>
</feature>
<dbReference type="InterPro" id="IPR058627">
    <property type="entry name" value="MdtA-like_C"/>
</dbReference>
<evidence type="ECO:0000256" key="1">
    <source>
        <dbReference type="ARBA" id="ARBA00004519"/>
    </source>
</evidence>
<organism evidence="8 9">
    <name type="scientific">Rheinheimera lutimaris</name>
    <dbReference type="NCBI Taxonomy" id="2740584"/>
    <lineage>
        <taxon>Bacteria</taxon>
        <taxon>Pseudomonadati</taxon>
        <taxon>Pseudomonadota</taxon>
        <taxon>Gammaproteobacteria</taxon>
        <taxon>Chromatiales</taxon>
        <taxon>Chromatiaceae</taxon>
        <taxon>Rheinheimera</taxon>
    </lineage>
</organism>
<proteinExistence type="inferred from homology"/>
<accession>A0A7Y5EIF9</accession>
<feature type="domain" description="Multidrug resistance protein MdtA-like barrel-sandwich hybrid" evidence="5">
    <location>
        <begin position="65"/>
        <end position="202"/>
    </location>
</feature>
<evidence type="ECO:0000259" key="7">
    <source>
        <dbReference type="Pfam" id="PF25967"/>
    </source>
</evidence>
<evidence type="ECO:0000256" key="2">
    <source>
        <dbReference type="ARBA" id="ARBA00009477"/>
    </source>
</evidence>
<dbReference type="EMBL" id="JABSOD010000012">
    <property type="protein sequence ID" value="NRQ43454.1"/>
    <property type="molecule type" value="Genomic_DNA"/>
</dbReference>
<evidence type="ECO:0000259" key="6">
    <source>
        <dbReference type="Pfam" id="PF25944"/>
    </source>
</evidence>
<dbReference type="Gene3D" id="2.40.30.170">
    <property type="match status" value="1"/>
</dbReference>
<keyword evidence="9" id="KW-1185">Reference proteome</keyword>
<dbReference type="Gene3D" id="1.10.287.470">
    <property type="entry name" value="Helix hairpin bin"/>
    <property type="match status" value="1"/>
</dbReference>
<dbReference type="InterPro" id="IPR058626">
    <property type="entry name" value="MdtA-like_b-barrel"/>
</dbReference>
<dbReference type="PROSITE" id="PS51257">
    <property type="entry name" value="PROKAR_LIPOPROTEIN"/>
    <property type="match status" value="1"/>
</dbReference>
<feature type="domain" description="Multidrug resistance protein MdtA-like C-terminal permuted SH3" evidence="7">
    <location>
        <begin position="307"/>
        <end position="366"/>
    </location>
</feature>
<dbReference type="InterPro" id="IPR058625">
    <property type="entry name" value="MdtA-like_BSH"/>
</dbReference>
<comment type="subcellular location">
    <subcellularLocation>
        <location evidence="1">Cell inner membrane</location>
        <topology evidence="1">Lipid-anchor</topology>
    </subcellularLocation>
</comment>
<dbReference type="Pfam" id="PF25917">
    <property type="entry name" value="BSH_RND"/>
    <property type="match status" value="1"/>
</dbReference>
<dbReference type="RefSeq" id="WP_173501690.1">
    <property type="nucleotide sequence ID" value="NZ_JABSOD010000012.1"/>
</dbReference>
<dbReference type="NCBIfam" id="TIGR01730">
    <property type="entry name" value="RND_mfp"/>
    <property type="match status" value="1"/>
</dbReference>
<reference evidence="8 9" key="1">
    <citation type="submission" date="2020-06" db="EMBL/GenBank/DDBJ databases">
        <title>Rheinheimera sp. nov., a marine bacterium isolated from coastal.</title>
        <authorList>
            <person name="Yu Q."/>
            <person name="Qi Y."/>
            <person name="Pu J."/>
        </authorList>
    </citation>
    <scope>NUCLEOTIDE SEQUENCE [LARGE SCALE GENOMIC DNA]</scope>
    <source>
        <strain evidence="8 9">YQF-2</strain>
    </source>
</reference>
<dbReference type="Pfam" id="PF25967">
    <property type="entry name" value="RND-MFP_C"/>
    <property type="match status" value="1"/>
</dbReference>
<dbReference type="Proteomes" id="UP000523161">
    <property type="component" value="Unassembled WGS sequence"/>
</dbReference>
<dbReference type="Gene3D" id="2.40.50.100">
    <property type="match status" value="1"/>
</dbReference>
<feature type="domain" description="Multidrug resistance protein MdtA-like alpha-helical hairpin" evidence="4">
    <location>
        <begin position="106"/>
        <end position="174"/>
    </location>
</feature>
<evidence type="ECO:0000256" key="3">
    <source>
        <dbReference type="SAM" id="SignalP"/>
    </source>
</evidence>
<dbReference type="InterPro" id="IPR058624">
    <property type="entry name" value="MdtA-like_HH"/>
</dbReference>
<dbReference type="GO" id="GO:0046677">
    <property type="term" value="P:response to antibiotic"/>
    <property type="evidence" value="ECO:0007669"/>
    <property type="project" value="TreeGrafter"/>
</dbReference>
<feature type="chain" id="PRO_5031364983" evidence="3">
    <location>
        <begin position="29"/>
        <end position="423"/>
    </location>
</feature>
<comment type="caution">
    <text evidence="8">The sequence shown here is derived from an EMBL/GenBank/DDBJ whole genome shotgun (WGS) entry which is preliminary data.</text>
</comment>
<name>A0A7Y5EIF9_9GAMM</name>
<evidence type="ECO:0000259" key="5">
    <source>
        <dbReference type="Pfam" id="PF25917"/>
    </source>
</evidence>
<dbReference type="PANTHER" id="PTHR30158:SF26">
    <property type="entry name" value="RESISTANCE-NODULATION-CELL DIVISION (RND) MULTIDRUG EFFLUX MEMBRANE FUSION PROTEIN MEXE"/>
    <property type="match status" value="1"/>
</dbReference>
<gene>
    <name evidence="8" type="ORF">HRH59_12940</name>
</gene>
<dbReference type="GO" id="GO:0022857">
    <property type="term" value="F:transmembrane transporter activity"/>
    <property type="evidence" value="ECO:0007669"/>
    <property type="project" value="InterPro"/>
</dbReference>
<dbReference type="AlphaFoldDB" id="A0A7Y5EIF9"/>
<dbReference type="Pfam" id="PF25876">
    <property type="entry name" value="HH_MFP_RND"/>
    <property type="match status" value="1"/>
</dbReference>
<dbReference type="InterPro" id="IPR006311">
    <property type="entry name" value="TAT_signal"/>
</dbReference>
<dbReference type="Gene3D" id="2.40.420.20">
    <property type="match status" value="1"/>
</dbReference>
<sequence length="423" mass="45583">MSRKNTVRTFMLASVAAMVLAACGNPEAAGQAQAPAAPVVSVAQVVHERITEWDEFTGRLQAPQTVNLMPRVSGYIEQVHFSEGALVQKGDLLVQIDPRPFAADVARLKAELQSAQSAAVQAGNDYSRAEKLSSQRAISAELLDSRLARKQQTAATVASVQAALQRAELDLSYTRISAPISGRVSYAQVTAGNYVTAGQSQLTSLVSTDKMYAYFDVDEQSYLKYARLNEAGKRADTRDASANPVYMALADDSSYSNVGHVDFVDNRIDAQTGTIRIRASFANDDNSLLPGLFARIRLVGSDSYDGVLIDEKAVGTDLNNKFVLVVNADNQLEYRAITLGEKVNGLRIVSNGLAATDKIVVNGLQRVRPNMQIEPKLVEMASNEQLVKLRNEQQLLDKTSTALTANADSTAVTVNAGKTPGRG</sequence>
<evidence type="ECO:0000259" key="4">
    <source>
        <dbReference type="Pfam" id="PF25876"/>
    </source>
</evidence>
<protein>
    <submittedName>
        <fullName evidence="8">Efflux RND transporter periplasmic adaptor subunit</fullName>
    </submittedName>
</protein>
<evidence type="ECO:0000313" key="8">
    <source>
        <dbReference type="EMBL" id="NRQ43454.1"/>
    </source>
</evidence>